<keyword evidence="6" id="KW-1185">Reference proteome</keyword>
<sequence>MRKKWIWLALFVIMLSGCGSMEAQPRAELHIFAAASLAPFLDEAKQQYEEKTGQKLILHYAGTHVLRTQIEQRAPAEILFAAQESDVIALQEQGLVQQYLPFAKTELIVLVSKEKSKEIVSMNDLTKKNVRLVLGEEGSPIGMYSRQALKNAEQSGDFGHHFYRSVMENLVSNEHSEPEVITKVRLGEADAGMAYRSSLNEENQKDLHTFSIPSDYAVQPEYFLVKLTTASKEANEFFEWLQSEESETILAKHHFQPY</sequence>
<evidence type="ECO:0000313" key="6">
    <source>
        <dbReference type="Proteomes" id="UP001185012"/>
    </source>
</evidence>
<dbReference type="RefSeq" id="WP_309865292.1">
    <property type="nucleotide sequence ID" value="NZ_JAVDQG010000004.1"/>
</dbReference>
<gene>
    <name evidence="5" type="ORF">JOE21_001992</name>
</gene>
<dbReference type="PIRSF" id="PIRSF004846">
    <property type="entry name" value="ModA"/>
    <property type="match status" value="1"/>
</dbReference>
<feature type="signal peptide" evidence="4">
    <location>
        <begin position="1"/>
        <end position="23"/>
    </location>
</feature>
<keyword evidence="3 4" id="KW-0732">Signal</keyword>
<evidence type="ECO:0000313" key="5">
    <source>
        <dbReference type="EMBL" id="MDR6225986.1"/>
    </source>
</evidence>
<dbReference type="EMBL" id="JAVDQG010000004">
    <property type="protein sequence ID" value="MDR6225986.1"/>
    <property type="molecule type" value="Genomic_DNA"/>
</dbReference>
<dbReference type="NCBIfam" id="TIGR01256">
    <property type="entry name" value="modA"/>
    <property type="match status" value="1"/>
</dbReference>
<feature type="chain" id="PRO_5046510398" evidence="4">
    <location>
        <begin position="24"/>
        <end position="258"/>
    </location>
</feature>
<protein>
    <submittedName>
        <fullName evidence="5">Molybdate transport system substrate-binding protein</fullName>
    </submittedName>
</protein>
<comment type="similarity">
    <text evidence="1">Belongs to the bacterial solute-binding protein ModA family.</text>
</comment>
<dbReference type="Gene3D" id="3.40.190.10">
    <property type="entry name" value="Periplasmic binding protein-like II"/>
    <property type="match status" value="2"/>
</dbReference>
<dbReference type="InterPro" id="IPR050682">
    <property type="entry name" value="ModA/WtpA"/>
</dbReference>
<dbReference type="Pfam" id="PF13531">
    <property type="entry name" value="SBP_bac_11"/>
    <property type="match status" value="1"/>
</dbReference>
<evidence type="ECO:0000256" key="3">
    <source>
        <dbReference type="ARBA" id="ARBA00022729"/>
    </source>
</evidence>
<evidence type="ECO:0000256" key="2">
    <source>
        <dbReference type="ARBA" id="ARBA00022723"/>
    </source>
</evidence>
<keyword evidence="2" id="KW-0479">Metal-binding</keyword>
<organism evidence="5 6">
    <name type="scientific">Desmospora profundinema</name>
    <dbReference type="NCBI Taxonomy" id="1571184"/>
    <lineage>
        <taxon>Bacteria</taxon>
        <taxon>Bacillati</taxon>
        <taxon>Bacillota</taxon>
        <taxon>Bacilli</taxon>
        <taxon>Bacillales</taxon>
        <taxon>Thermoactinomycetaceae</taxon>
        <taxon>Desmospora</taxon>
    </lineage>
</organism>
<dbReference type="PANTHER" id="PTHR30632:SF0">
    <property type="entry name" value="SULFATE-BINDING PROTEIN"/>
    <property type="match status" value="1"/>
</dbReference>
<dbReference type="PROSITE" id="PS51257">
    <property type="entry name" value="PROKAR_LIPOPROTEIN"/>
    <property type="match status" value="1"/>
</dbReference>
<dbReference type="InterPro" id="IPR005950">
    <property type="entry name" value="ModA"/>
</dbReference>
<dbReference type="Proteomes" id="UP001185012">
    <property type="component" value="Unassembled WGS sequence"/>
</dbReference>
<reference evidence="5 6" key="1">
    <citation type="submission" date="2023-07" db="EMBL/GenBank/DDBJ databases">
        <title>Genomic Encyclopedia of Type Strains, Phase IV (KMG-IV): sequencing the most valuable type-strain genomes for metagenomic binning, comparative biology and taxonomic classification.</title>
        <authorList>
            <person name="Goeker M."/>
        </authorList>
    </citation>
    <scope>NUCLEOTIDE SEQUENCE [LARGE SCALE GENOMIC DNA]</scope>
    <source>
        <strain evidence="5 6">DSM 45903</strain>
    </source>
</reference>
<evidence type="ECO:0000256" key="4">
    <source>
        <dbReference type="SAM" id="SignalP"/>
    </source>
</evidence>
<accession>A0ABU1IMI9</accession>
<comment type="caution">
    <text evidence="5">The sequence shown here is derived from an EMBL/GenBank/DDBJ whole genome shotgun (WGS) entry which is preliminary data.</text>
</comment>
<name>A0ABU1IMI9_9BACL</name>
<proteinExistence type="inferred from homology"/>
<evidence type="ECO:0000256" key="1">
    <source>
        <dbReference type="ARBA" id="ARBA00009175"/>
    </source>
</evidence>
<dbReference type="PANTHER" id="PTHR30632">
    <property type="entry name" value="MOLYBDATE-BINDING PERIPLASMIC PROTEIN"/>
    <property type="match status" value="1"/>
</dbReference>
<dbReference type="SUPFAM" id="SSF53850">
    <property type="entry name" value="Periplasmic binding protein-like II"/>
    <property type="match status" value="1"/>
</dbReference>